<evidence type="ECO:0000313" key="9">
    <source>
        <dbReference type="EMBL" id="KAK8115039.1"/>
    </source>
</evidence>
<dbReference type="Pfam" id="PF01822">
    <property type="entry name" value="WSC"/>
    <property type="match status" value="2"/>
</dbReference>
<organism evidence="9 10">
    <name type="scientific">Apiospora kogelbergensis</name>
    <dbReference type="NCBI Taxonomy" id="1337665"/>
    <lineage>
        <taxon>Eukaryota</taxon>
        <taxon>Fungi</taxon>
        <taxon>Dikarya</taxon>
        <taxon>Ascomycota</taxon>
        <taxon>Pezizomycotina</taxon>
        <taxon>Sordariomycetes</taxon>
        <taxon>Xylariomycetidae</taxon>
        <taxon>Amphisphaeriales</taxon>
        <taxon>Apiosporaceae</taxon>
        <taxon>Apiospora</taxon>
    </lineage>
</organism>
<keyword evidence="5" id="KW-0472">Membrane</keyword>
<protein>
    <recommendedName>
        <fullName evidence="8">WSC domain-containing protein</fullName>
    </recommendedName>
</protein>
<keyword evidence="10" id="KW-1185">Reference proteome</keyword>
<feature type="domain" description="WSC" evidence="8">
    <location>
        <begin position="249"/>
        <end position="342"/>
    </location>
</feature>
<dbReference type="GO" id="GO:0005886">
    <property type="term" value="C:plasma membrane"/>
    <property type="evidence" value="ECO:0007669"/>
    <property type="project" value="TreeGrafter"/>
</dbReference>
<evidence type="ECO:0000313" key="10">
    <source>
        <dbReference type="Proteomes" id="UP001392437"/>
    </source>
</evidence>
<accession>A0AAW0QXC7</accession>
<evidence type="ECO:0000256" key="6">
    <source>
        <dbReference type="ARBA" id="ARBA00023180"/>
    </source>
</evidence>
<dbReference type="PANTHER" id="PTHR24269:SF16">
    <property type="entry name" value="PROTEIN SLG1"/>
    <property type="match status" value="1"/>
</dbReference>
<dbReference type="InterPro" id="IPR051836">
    <property type="entry name" value="Kremen_rcpt"/>
</dbReference>
<feature type="compositionally biased region" description="Acidic residues" evidence="7">
    <location>
        <begin position="455"/>
        <end position="465"/>
    </location>
</feature>
<reference evidence="9 10" key="1">
    <citation type="submission" date="2023-01" db="EMBL/GenBank/DDBJ databases">
        <title>Analysis of 21 Apiospora genomes using comparative genomics revels a genus with tremendous synthesis potential of carbohydrate active enzymes and secondary metabolites.</title>
        <authorList>
            <person name="Sorensen T."/>
        </authorList>
    </citation>
    <scope>NUCLEOTIDE SEQUENCE [LARGE SCALE GENOMIC DNA]</scope>
    <source>
        <strain evidence="9 10">CBS 117206</strain>
    </source>
</reference>
<sequence>MKNKLPDYWWITTSSILENPTPLPAPVQTGVAANCERWIMASEGDTCEDIIFRSNRGTDVLYGNNPVLGPKGKFCNTQLLAGYWYCVGLPTPGTAKTSAPLTVAPTLPTPAPAVGAVQKGPASVSATPATTPAPTTRGANAPIASSAASSSSSSLPPTSTAAKSATTTTSPAVTSAAVTSYASAASVSATTRAAITTSASLPPLQSSSPAPSSLTPSTTARPAAASSSSTPTTSVAGAGAGTTVTAPGGATYLGCASEVPNGRALNERATAGADMTIEKCLAFCAEARLPLAGLEYGSECFCGTTLAPPSALVGNADCRMPCSGNAGQKCGGPSLLSVTALQKVGGSGFEYQGCFEEGKTGRVLPDAMMGNETLTVEGCMGFCAGRGFGVAGVEYGRECWCGKALPPGAVRLDEGRCDMRCKGEGSQLCGGSGAIGIYEKKGNGGGGKAKREDTGQEQEQEEEAVAIEGREERDSSIDGENENTKYAPEEERPPTVVKTIRLIRRGRWGGRQHA</sequence>
<evidence type="ECO:0000256" key="4">
    <source>
        <dbReference type="ARBA" id="ARBA00022989"/>
    </source>
</evidence>
<evidence type="ECO:0000256" key="7">
    <source>
        <dbReference type="SAM" id="MobiDB-lite"/>
    </source>
</evidence>
<evidence type="ECO:0000259" key="8">
    <source>
        <dbReference type="PROSITE" id="PS51212"/>
    </source>
</evidence>
<evidence type="ECO:0000256" key="5">
    <source>
        <dbReference type="ARBA" id="ARBA00023136"/>
    </source>
</evidence>
<keyword evidence="4" id="KW-1133">Transmembrane helix</keyword>
<evidence type="ECO:0000256" key="3">
    <source>
        <dbReference type="ARBA" id="ARBA00022729"/>
    </source>
</evidence>
<feature type="region of interest" description="Disordered" evidence="7">
    <location>
        <begin position="440"/>
        <end position="497"/>
    </location>
</feature>
<dbReference type="PROSITE" id="PS51212">
    <property type="entry name" value="WSC"/>
    <property type="match status" value="2"/>
</dbReference>
<keyword evidence="6" id="KW-0325">Glycoprotein</keyword>
<dbReference type="PANTHER" id="PTHR24269">
    <property type="entry name" value="KREMEN PROTEIN"/>
    <property type="match status" value="1"/>
</dbReference>
<comment type="subcellular location">
    <subcellularLocation>
        <location evidence="1">Membrane</location>
        <topology evidence="1">Single-pass membrane protein</topology>
    </subcellularLocation>
</comment>
<feature type="region of interest" description="Disordered" evidence="7">
    <location>
        <begin position="114"/>
        <end position="173"/>
    </location>
</feature>
<comment type="caution">
    <text evidence="9">The sequence shown here is derived from an EMBL/GenBank/DDBJ whole genome shotgun (WGS) entry which is preliminary data.</text>
</comment>
<gene>
    <name evidence="9" type="ORF">PG999_007108</name>
</gene>
<dbReference type="EMBL" id="JAQQWP010000006">
    <property type="protein sequence ID" value="KAK8115039.1"/>
    <property type="molecule type" value="Genomic_DNA"/>
</dbReference>
<proteinExistence type="predicted"/>
<keyword evidence="2" id="KW-0812">Transmembrane</keyword>
<feature type="domain" description="WSC" evidence="8">
    <location>
        <begin position="348"/>
        <end position="441"/>
    </location>
</feature>
<evidence type="ECO:0000256" key="1">
    <source>
        <dbReference type="ARBA" id="ARBA00004167"/>
    </source>
</evidence>
<dbReference type="InterPro" id="IPR002889">
    <property type="entry name" value="WSC_carb-bd"/>
</dbReference>
<dbReference type="Proteomes" id="UP001392437">
    <property type="component" value="Unassembled WGS sequence"/>
</dbReference>
<dbReference type="AlphaFoldDB" id="A0AAW0QXC7"/>
<dbReference type="SMART" id="SM00321">
    <property type="entry name" value="WSC"/>
    <property type="match status" value="2"/>
</dbReference>
<evidence type="ECO:0000256" key="2">
    <source>
        <dbReference type="ARBA" id="ARBA00022692"/>
    </source>
</evidence>
<feature type="region of interest" description="Disordered" evidence="7">
    <location>
        <begin position="200"/>
        <end position="240"/>
    </location>
</feature>
<keyword evidence="3" id="KW-0732">Signal</keyword>
<name>A0AAW0QXC7_9PEZI</name>